<dbReference type="Gene3D" id="3.90.79.10">
    <property type="entry name" value="Nucleoside Triphosphate Pyrophosphohydrolase"/>
    <property type="match status" value="1"/>
</dbReference>
<dbReference type="InterPro" id="IPR015797">
    <property type="entry name" value="NUDIX_hydrolase-like_dom_sf"/>
</dbReference>
<dbReference type="AlphaFoldDB" id="A0A7W7X8U4"/>
<feature type="domain" description="Nudix hydrolase" evidence="4">
    <location>
        <begin position="95"/>
        <end position="225"/>
    </location>
</feature>
<dbReference type="PANTHER" id="PTHR43046:SF16">
    <property type="entry name" value="ADP-RIBOSE PYROPHOSPHATASE YJHB-RELATED"/>
    <property type="match status" value="1"/>
</dbReference>
<evidence type="ECO:0000256" key="1">
    <source>
        <dbReference type="ARBA" id="ARBA00001946"/>
    </source>
</evidence>
<keyword evidence="2" id="KW-0378">Hydrolase</keyword>
<keyword evidence="6" id="KW-1185">Reference proteome</keyword>
<dbReference type="PANTHER" id="PTHR43046">
    <property type="entry name" value="GDP-MANNOSE MANNOSYL HYDROLASE"/>
    <property type="match status" value="1"/>
</dbReference>
<dbReference type="InterPro" id="IPR000086">
    <property type="entry name" value="NUDIX_hydrolase_dom"/>
</dbReference>
<dbReference type="Proteomes" id="UP000582643">
    <property type="component" value="Unassembled WGS sequence"/>
</dbReference>
<dbReference type="SUPFAM" id="SSF55811">
    <property type="entry name" value="Nudix"/>
    <property type="match status" value="1"/>
</dbReference>
<comment type="caution">
    <text evidence="5">The sequence shown here is derived from an EMBL/GenBank/DDBJ whole genome shotgun (WGS) entry which is preliminary data.</text>
</comment>
<feature type="region of interest" description="Disordered" evidence="3">
    <location>
        <begin position="56"/>
        <end position="91"/>
    </location>
</feature>
<dbReference type="EMBL" id="JACHJY010000001">
    <property type="protein sequence ID" value="MBB4979232.1"/>
    <property type="molecule type" value="Genomic_DNA"/>
</dbReference>
<evidence type="ECO:0000256" key="3">
    <source>
        <dbReference type="SAM" id="MobiDB-lite"/>
    </source>
</evidence>
<accession>A0A7W7X8U4</accession>
<evidence type="ECO:0000313" key="5">
    <source>
        <dbReference type="EMBL" id="MBB4979232.1"/>
    </source>
</evidence>
<dbReference type="GO" id="GO:0016787">
    <property type="term" value="F:hydrolase activity"/>
    <property type="evidence" value="ECO:0007669"/>
    <property type="project" value="UniProtKB-KW"/>
</dbReference>
<organism evidence="5 6">
    <name type="scientific">Streptomyces nymphaeiformis</name>
    <dbReference type="NCBI Taxonomy" id="2663842"/>
    <lineage>
        <taxon>Bacteria</taxon>
        <taxon>Bacillati</taxon>
        <taxon>Actinomycetota</taxon>
        <taxon>Actinomycetes</taxon>
        <taxon>Kitasatosporales</taxon>
        <taxon>Streptomycetaceae</taxon>
        <taxon>Streptomyces</taxon>
    </lineage>
</organism>
<protein>
    <submittedName>
        <fullName evidence="5">8-oxo-dGTP pyrophosphatase MutT (NUDIX family)</fullName>
    </submittedName>
</protein>
<evidence type="ECO:0000256" key="2">
    <source>
        <dbReference type="ARBA" id="ARBA00022801"/>
    </source>
</evidence>
<gene>
    <name evidence="5" type="ORF">GGE06_000120</name>
</gene>
<evidence type="ECO:0000259" key="4">
    <source>
        <dbReference type="PROSITE" id="PS51462"/>
    </source>
</evidence>
<proteinExistence type="predicted"/>
<dbReference type="InterPro" id="IPR020476">
    <property type="entry name" value="Nudix_hydrolase"/>
</dbReference>
<feature type="compositionally biased region" description="Basic and acidic residues" evidence="3">
    <location>
        <begin position="80"/>
        <end position="90"/>
    </location>
</feature>
<evidence type="ECO:0000313" key="6">
    <source>
        <dbReference type="Proteomes" id="UP000582643"/>
    </source>
</evidence>
<dbReference type="PRINTS" id="PR00502">
    <property type="entry name" value="NUDIXFAMILY"/>
</dbReference>
<reference evidence="5 6" key="1">
    <citation type="submission" date="2020-08" db="EMBL/GenBank/DDBJ databases">
        <title>Genomic Encyclopedia of Type Strains, Phase III (KMG-III): the genomes of soil and plant-associated and newly described type strains.</title>
        <authorList>
            <person name="Whitman W."/>
        </authorList>
    </citation>
    <scope>NUCLEOTIDE SEQUENCE [LARGE SCALE GENOMIC DNA]</scope>
    <source>
        <strain evidence="5 6">SFB5A</strain>
    </source>
</reference>
<sequence length="233" mass="25505">MKDGKPWVGDQVHDEATNRKAIVTDVRGGSVYVLRHVWGGGDTWEAEDPEQLTVTAPAGERPHHAQNLKTPDQEGPPHMGRTEYYNDPHAPKANTLIPASNLLVVDDSGAILLQRRRDTGQWALPGGAQDIGETAAECAVRECLEEIGIIAEITGFLGVCSNPHHIVAYTDGEIRQQYENTYIGRPTGGEPTINDEADGVRFVHPADLDQYDIHASMRQQIGDYLAGTYPYLG</sequence>
<dbReference type="PROSITE" id="PS51462">
    <property type="entry name" value="NUDIX"/>
    <property type="match status" value="1"/>
</dbReference>
<name>A0A7W7X8U4_9ACTN</name>
<dbReference type="Pfam" id="PF00293">
    <property type="entry name" value="NUDIX"/>
    <property type="match status" value="1"/>
</dbReference>
<comment type="cofactor">
    <cofactor evidence="1">
        <name>Mg(2+)</name>
        <dbReference type="ChEBI" id="CHEBI:18420"/>
    </cofactor>
</comment>